<gene>
    <name evidence="1" type="ORF">PDESU_02107</name>
</gene>
<organism evidence="1 2">
    <name type="scientific">Pontiella desulfatans</name>
    <dbReference type="NCBI Taxonomy" id="2750659"/>
    <lineage>
        <taxon>Bacteria</taxon>
        <taxon>Pseudomonadati</taxon>
        <taxon>Kiritimatiellota</taxon>
        <taxon>Kiritimatiellia</taxon>
        <taxon>Kiritimatiellales</taxon>
        <taxon>Pontiellaceae</taxon>
        <taxon>Pontiella</taxon>
    </lineage>
</organism>
<accession>A0A6C2U0S1</accession>
<evidence type="ECO:0008006" key="3">
    <source>
        <dbReference type="Google" id="ProtNLM"/>
    </source>
</evidence>
<protein>
    <recommendedName>
        <fullName evidence="3">3-keto-disaccharide hydrolase domain-containing protein</fullName>
    </recommendedName>
</protein>
<evidence type="ECO:0000313" key="1">
    <source>
        <dbReference type="EMBL" id="VGO13550.1"/>
    </source>
</evidence>
<keyword evidence="2" id="KW-1185">Reference proteome</keyword>
<sequence>MLFWASFNCAADAGYRPEIFKKVEPVYIDQFDKDGKVNRAFWQVKQKTVWVVKDGMLVGSPSSREYQEHVRTEGDGIHTGANPVIILKPVPEEFVLRMRIKYEGDAKAVKIDIGHHINSFIFTKESTRMKFNKKATAESAIAFPVNTWGELTFEFKEGKLLFGVNGEKEVIEKGSISMADSLQVDIKGISQGRVLIDWIELYRGME</sequence>
<reference evidence="1 2" key="1">
    <citation type="submission" date="2019-04" db="EMBL/GenBank/DDBJ databases">
        <authorList>
            <person name="Van Vliet M D."/>
        </authorList>
    </citation>
    <scope>NUCLEOTIDE SEQUENCE [LARGE SCALE GENOMIC DNA]</scope>
    <source>
        <strain evidence="1 2">F1</strain>
    </source>
</reference>
<dbReference type="Proteomes" id="UP000366872">
    <property type="component" value="Unassembled WGS sequence"/>
</dbReference>
<dbReference type="AlphaFoldDB" id="A0A6C2U0S1"/>
<proteinExistence type="predicted"/>
<dbReference type="EMBL" id="CAAHFG010000001">
    <property type="protein sequence ID" value="VGO13550.1"/>
    <property type="molecule type" value="Genomic_DNA"/>
</dbReference>
<name>A0A6C2U0S1_PONDE</name>
<evidence type="ECO:0000313" key="2">
    <source>
        <dbReference type="Proteomes" id="UP000366872"/>
    </source>
</evidence>